<dbReference type="Proteomes" id="UP000054018">
    <property type="component" value="Unassembled WGS sequence"/>
</dbReference>
<dbReference type="STRING" id="765257.A0A0C9YK29"/>
<protein>
    <submittedName>
        <fullName evidence="2">Uncharacterized protein</fullName>
    </submittedName>
</protein>
<gene>
    <name evidence="2" type="ORF">PISMIDRAFT_642914</name>
</gene>
<dbReference type="HOGENOM" id="CLU_871898_0_0_1"/>
<feature type="coiled-coil region" evidence="1">
    <location>
        <begin position="62"/>
        <end position="142"/>
    </location>
</feature>
<proteinExistence type="predicted"/>
<dbReference type="InterPro" id="IPR053005">
    <property type="entry name" value="Nuclear_Pos-Cytoskel_Interact"/>
</dbReference>
<reference evidence="2 3" key="1">
    <citation type="submission" date="2014-04" db="EMBL/GenBank/DDBJ databases">
        <authorList>
            <consortium name="DOE Joint Genome Institute"/>
            <person name="Kuo A."/>
            <person name="Kohler A."/>
            <person name="Costa M.D."/>
            <person name="Nagy L.G."/>
            <person name="Floudas D."/>
            <person name="Copeland A."/>
            <person name="Barry K.W."/>
            <person name="Cichocki N."/>
            <person name="Veneault-Fourrey C."/>
            <person name="LaButti K."/>
            <person name="Lindquist E.A."/>
            <person name="Lipzen A."/>
            <person name="Lundell T."/>
            <person name="Morin E."/>
            <person name="Murat C."/>
            <person name="Sun H."/>
            <person name="Tunlid A."/>
            <person name="Henrissat B."/>
            <person name="Grigoriev I.V."/>
            <person name="Hibbett D.S."/>
            <person name="Martin F."/>
            <person name="Nordberg H.P."/>
            <person name="Cantor M.N."/>
            <person name="Hua S.X."/>
        </authorList>
    </citation>
    <scope>NUCLEOTIDE SEQUENCE [LARGE SCALE GENOMIC DNA]</scope>
    <source>
        <strain evidence="2 3">441</strain>
    </source>
</reference>
<feature type="coiled-coil region" evidence="1">
    <location>
        <begin position="222"/>
        <end position="249"/>
    </location>
</feature>
<dbReference type="EMBL" id="KN833950">
    <property type="protein sequence ID" value="KIK14199.1"/>
    <property type="molecule type" value="Genomic_DNA"/>
</dbReference>
<dbReference type="AlphaFoldDB" id="A0A0C9YK29"/>
<organism evidence="2 3">
    <name type="scientific">Pisolithus microcarpus 441</name>
    <dbReference type="NCBI Taxonomy" id="765257"/>
    <lineage>
        <taxon>Eukaryota</taxon>
        <taxon>Fungi</taxon>
        <taxon>Dikarya</taxon>
        <taxon>Basidiomycota</taxon>
        <taxon>Agaricomycotina</taxon>
        <taxon>Agaricomycetes</taxon>
        <taxon>Agaricomycetidae</taxon>
        <taxon>Boletales</taxon>
        <taxon>Sclerodermatineae</taxon>
        <taxon>Pisolithaceae</taxon>
        <taxon>Pisolithus</taxon>
    </lineage>
</organism>
<dbReference type="GO" id="GO:0005938">
    <property type="term" value="C:cell cortex"/>
    <property type="evidence" value="ECO:0007669"/>
    <property type="project" value="TreeGrafter"/>
</dbReference>
<evidence type="ECO:0000313" key="3">
    <source>
        <dbReference type="Proteomes" id="UP000054018"/>
    </source>
</evidence>
<dbReference type="GO" id="GO:0015631">
    <property type="term" value="F:tubulin binding"/>
    <property type="evidence" value="ECO:0007669"/>
    <property type="project" value="TreeGrafter"/>
</dbReference>
<dbReference type="OrthoDB" id="2149224at2759"/>
<dbReference type="PANTHER" id="PTHR28190:SF1">
    <property type="entry name" value="NUCLEAR MIGRATION PROTEIN NUM1"/>
    <property type="match status" value="1"/>
</dbReference>
<evidence type="ECO:0000256" key="1">
    <source>
        <dbReference type="SAM" id="Coils"/>
    </source>
</evidence>
<name>A0A0C9YK29_9AGAM</name>
<accession>A0A0C9YK29</accession>
<keyword evidence="1" id="KW-0175">Coiled coil</keyword>
<sequence length="319" mass="35592">MAAVYAHLSNAVIWLRGRLVCQVDGVFMHISNVKVMLIPENLVPFTKEALQSPNFCKQATAAQRLESEHKRLTKILNSTQESADQHKNEAECIQGALDEFKAKHETEFAQACKYAAGLQHDKSDFQSTLDAMKAEVAKANRQFGPKYGSPLTPGAASAQDFLTPVMPEVDDVFTTDGASTNRRKMDSSAVFQPENFEDIANISPDPLPSRPFQTANHPSKEIEDLQQCLQHAQRQIKKLTGSIHREKEMRIDYKRKLEASSGYVHDENEPPEDAMFDDDNTASIETFMEEVAEVAEVDCAIDSAMQPVPLPQIMLGKRI</sequence>
<evidence type="ECO:0000313" key="2">
    <source>
        <dbReference type="EMBL" id="KIK14199.1"/>
    </source>
</evidence>
<dbReference type="GO" id="GO:0000226">
    <property type="term" value="P:microtubule cytoskeleton organization"/>
    <property type="evidence" value="ECO:0007669"/>
    <property type="project" value="TreeGrafter"/>
</dbReference>
<reference evidence="3" key="2">
    <citation type="submission" date="2015-01" db="EMBL/GenBank/DDBJ databases">
        <title>Evolutionary Origins and Diversification of the Mycorrhizal Mutualists.</title>
        <authorList>
            <consortium name="DOE Joint Genome Institute"/>
            <consortium name="Mycorrhizal Genomics Consortium"/>
            <person name="Kohler A."/>
            <person name="Kuo A."/>
            <person name="Nagy L.G."/>
            <person name="Floudas D."/>
            <person name="Copeland A."/>
            <person name="Barry K.W."/>
            <person name="Cichocki N."/>
            <person name="Veneault-Fourrey C."/>
            <person name="LaButti K."/>
            <person name="Lindquist E.A."/>
            <person name="Lipzen A."/>
            <person name="Lundell T."/>
            <person name="Morin E."/>
            <person name="Murat C."/>
            <person name="Riley R."/>
            <person name="Ohm R."/>
            <person name="Sun H."/>
            <person name="Tunlid A."/>
            <person name="Henrissat B."/>
            <person name="Grigoriev I.V."/>
            <person name="Hibbett D.S."/>
            <person name="Martin F."/>
        </authorList>
    </citation>
    <scope>NUCLEOTIDE SEQUENCE [LARGE SCALE GENOMIC DNA]</scope>
    <source>
        <strain evidence="3">441</strain>
    </source>
</reference>
<dbReference type="PANTHER" id="PTHR28190">
    <property type="entry name" value="NUCLEAR MIGRATION PROTEIN NUM1"/>
    <property type="match status" value="1"/>
</dbReference>
<keyword evidence="3" id="KW-1185">Reference proteome</keyword>
<dbReference type="GO" id="GO:0005739">
    <property type="term" value="C:mitochondrion"/>
    <property type="evidence" value="ECO:0007669"/>
    <property type="project" value="TreeGrafter"/>
</dbReference>